<evidence type="ECO:0000313" key="19">
    <source>
        <dbReference type="Proteomes" id="UP000663843"/>
    </source>
</evidence>
<dbReference type="InterPro" id="IPR001650">
    <property type="entry name" value="Helicase_C-like"/>
</dbReference>
<keyword evidence="9" id="KW-0175">Coiled coil</keyword>
<evidence type="ECO:0000313" key="18">
    <source>
        <dbReference type="EMBL" id="CAE6531079.1"/>
    </source>
</evidence>
<dbReference type="InterPro" id="IPR056330">
    <property type="entry name" value="CTT_SPB4"/>
</dbReference>
<evidence type="ECO:0000256" key="11">
    <source>
        <dbReference type="PROSITE-ProRule" id="PRU00552"/>
    </source>
</evidence>
<dbReference type="SMART" id="SM00487">
    <property type="entry name" value="DEXDc"/>
    <property type="match status" value="1"/>
</dbReference>
<dbReference type="Pfam" id="PF00270">
    <property type="entry name" value="DEAD"/>
    <property type="match status" value="1"/>
</dbReference>
<dbReference type="GO" id="GO:0005524">
    <property type="term" value="F:ATP binding"/>
    <property type="evidence" value="ECO:0007669"/>
    <property type="project" value="UniProtKB-UniRule"/>
</dbReference>
<dbReference type="PROSITE" id="PS00039">
    <property type="entry name" value="DEAD_ATP_HELICASE"/>
    <property type="match status" value="1"/>
</dbReference>
<keyword evidence="4 12" id="KW-0547">Nucleotide-binding</keyword>
<proteinExistence type="inferred from homology"/>
<keyword evidence="3" id="KW-0698">rRNA processing</keyword>
<dbReference type="InterPro" id="IPR014001">
    <property type="entry name" value="Helicase_ATP-bd"/>
</dbReference>
<feature type="compositionally biased region" description="Acidic residues" evidence="14">
    <location>
        <begin position="643"/>
        <end position="661"/>
    </location>
</feature>
<dbReference type="PROSITE" id="PS51195">
    <property type="entry name" value="Q_MOTIF"/>
    <property type="match status" value="1"/>
</dbReference>
<dbReference type="GO" id="GO:0006364">
    <property type="term" value="P:rRNA processing"/>
    <property type="evidence" value="ECO:0007669"/>
    <property type="project" value="UniProtKB-KW"/>
</dbReference>
<feature type="domain" description="Helicase ATP-binding" evidence="15">
    <location>
        <begin position="45"/>
        <end position="245"/>
    </location>
</feature>
<dbReference type="Pfam" id="PF13959">
    <property type="entry name" value="CTE_SPB4"/>
    <property type="match status" value="1"/>
</dbReference>
<comment type="caution">
    <text evidence="18">The sequence shown here is derived from an EMBL/GenBank/DDBJ whole genome shotgun (WGS) entry which is preliminary data.</text>
</comment>
<keyword evidence="5 12" id="KW-0378">Hydrolase</keyword>
<evidence type="ECO:0000256" key="13">
    <source>
        <dbReference type="RuleBase" id="RU365068"/>
    </source>
</evidence>
<organism evidence="18 19">
    <name type="scientific">Rhizoctonia solani</name>
    <dbReference type="NCBI Taxonomy" id="456999"/>
    <lineage>
        <taxon>Eukaryota</taxon>
        <taxon>Fungi</taxon>
        <taxon>Dikarya</taxon>
        <taxon>Basidiomycota</taxon>
        <taxon>Agaricomycotina</taxon>
        <taxon>Agaricomycetes</taxon>
        <taxon>Cantharellales</taxon>
        <taxon>Ceratobasidiaceae</taxon>
        <taxon>Rhizoctonia</taxon>
    </lineage>
</organism>
<evidence type="ECO:0000256" key="12">
    <source>
        <dbReference type="RuleBase" id="RU000492"/>
    </source>
</evidence>
<dbReference type="InterPro" id="IPR000629">
    <property type="entry name" value="RNA-helicase_DEAD-box_CS"/>
</dbReference>
<name>A0A8H3HH41_9AGAM</name>
<dbReference type="GO" id="GO:0016787">
    <property type="term" value="F:hydrolase activity"/>
    <property type="evidence" value="ECO:0007669"/>
    <property type="project" value="UniProtKB-KW"/>
</dbReference>
<comment type="domain">
    <text evidence="13">The Q motif is unique to and characteristic of the DEAD box family of RNA helicases and controls ATP binding and hydrolysis.</text>
</comment>
<evidence type="ECO:0000259" key="17">
    <source>
        <dbReference type="PROSITE" id="PS51195"/>
    </source>
</evidence>
<dbReference type="CDD" id="cd17960">
    <property type="entry name" value="DEADc_DDX55"/>
    <property type="match status" value="1"/>
</dbReference>
<evidence type="ECO:0000256" key="10">
    <source>
        <dbReference type="ARBA" id="ARBA00038002"/>
    </source>
</evidence>
<dbReference type="Proteomes" id="UP000663843">
    <property type="component" value="Unassembled WGS sequence"/>
</dbReference>
<evidence type="ECO:0000256" key="2">
    <source>
        <dbReference type="ARBA" id="ARBA00022517"/>
    </source>
</evidence>
<dbReference type="InterPro" id="IPR011545">
    <property type="entry name" value="DEAD/DEAH_box_helicase_dom"/>
</dbReference>
<dbReference type="Pfam" id="PF00271">
    <property type="entry name" value="Helicase_C"/>
    <property type="match status" value="1"/>
</dbReference>
<dbReference type="EMBL" id="CAJMWT010008143">
    <property type="protein sequence ID" value="CAE6531079.1"/>
    <property type="molecule type" value="Genomic_DNA"/>
</dbReference>
<dbReference type="SMART" id="SM00490">
    <property type="entry name" value="HELICc"/>
    <property type="match status" value="1"/>
</dbReference>
<reference evidence="18" key="1">
    <citation type="submission" date="2021-01" db="EMBL/GenBank/DDBJ databases">
        <authorList>
            <person name="Kaushik A."/>
        </authorList>
    </citation>
    <scope>NUCLEOTIDE SEQUENCE</scope>
    <source>
        <strain evidence="18">AG2-2IIIB</strain>
    </source>
</reference>
<dbReference type="SMART" id="SM01178">
    <property type="entry name" value="DUF4217"/>
    <property type="match status" value="1"/>
</dbReference>
<feature type="compositionally biased region" description="Basic and acidic residues" evidence="14">
    <location>
        <begin position="583"/>
        <end position="594"/>
    </location>
</feature>
<evidence type="ECO:0000256" key="9">
    <source>
        <dbReference type="ARBA" id="ARBA00023054"/>
    </source>
</evidence>
<comment type="catalytic activity">
    <reaction evidence="13">
        <text>ATP + H2O = ADP + phosphate + H(+)</text>
        <dbReference type="Rhea" id="RHEA:13065"/>
        <dbReference type="ChEBI" id="CHEBI:15377"/>
        <dbReference type="ChEBI" id="CHEBI:15378"/>
        <dbReference type="ChEBI" id="CHEBI:30616"/>
        <dbReference type="ChEBI" id="CHEBI:43474"/>
        <dbReference type="ChEBI" id="CHEBI:456216"/>
        <dbReference type="EC" id="3.6.4.13"/>
    </reaction>
</comment>
<feature type="compositionally biased region" description="Basic residues" evidence="14">
    <location>
        <begin position="622"/>
        <end position="635"/>
    </location>
</feature>
<keyword evidence="8 13" id="KW-0694">RNA-binding</keyword>
<dbReference type="PROSITE" id="PS51192">
    <property type="entry name" value="HELICASE_ATP_BIND_1"/>
    <property type="match status" value="1"/>
</dbReference>
<feature type="domain" description="Helicase C-terminal" evidence="16">
    <location>
        <begin position="282"/>
        <end position="446"/>
    </location>
</feature>
<dbReference type="GO" id="GO:0003723">
    <property type="term" value="F:RNA binding"/>
    <property type="evidence" value="ECO:0007669"/>
    <property type="project" value="UniProtKB-UniRule"/>
</dbReference>
<comment type="function">
    <text evidence="13">RNA helicase.</text>
</comment>
<dbReference type="AlphaFoldDB" id="A0A8H3HH41"/>
<feature type="region of interest" description="Disordered" evidence="14">
    <location>
        <begin position="579"/>
        <end position="691"/>
    </location>
</feature>
<evidence type="ECO:0000259" key="16">
    <source>
        <dbReference type="PROSITE" id="PS51194"/>
    </source>
</evidence>
<feature type="short sequence motif" description="Q motif" evidence="11">
    <location>
        <begin position="14"/>
        <end position="42"/>
    </location>
</feature>
<dbReference type="PROSITE" id="PS51194">
    <property type="entry name" value="HELICASE_CTER"/>
    <property type="match status" value="1"/>
</dbReference>
<keyword evidence="7 12" id="KW-0067">ATP-binding</keyword>
<dbReference type="CDD" id="cd18787">
    <property type="entry name" value="SF2_C_DEAD"/>
    <property type="match status" value="1"/>
</dbReference>
<dbReference type="EC" id="3.6.4.13" evidence="13"/>
<evidence type="ECO:0000256" key="7">
    <source>
        <dbReference type="ARBA" id="ARBA00022840"/>
    </source>
</evidence>
<evidence type="ECO:0000256" key="6">
    <source>
        <dbReference type="ARBA" id="ARBA00022806"/>
    </source>
</evidence>
<dbReference type="Gene3D" id="3.40.50.300">
    <property type="entry name" value="P-loop containing nucleotide triphosphate hydrolases"/>
    <property type="match status" value="2"/>
</dbReference>
<protein>
    <recommendedName>
        <fullName evidence="13">ATP-dependent RNA helicase</fullName>
        <ecNumber evidence="13">3.6.4.13</ecNumber>
    </recommendedName>
</protein>
<evidence type="ECO:0000256" key="14">
    <source>
        <dbReference type="SAM" id="MobiDB-lite"/>
    </source>
</evidence>
<dbReference type="PANTHER" id="PTHR24031">
    <property type="entry name" value="RNA HELICASE"/>
    <property type="match status" value="1"/>
</dbReference>
<dbReference type="Pfam" id="PF23681">
    <property type="entry name" value="CTT_SPB4"/>
    <property type="match status" value="1"/>
</dbReference>
<keyword evidence="2" id="KW-0690">Ribosome biogenesis</keyword>
<comment type="subcellular location">
    <subcellularLocation>
        <location evidence="1">Nucleus</location>
        <location evidence="1">Nucleolus</location>
    </subcellularLocation>
</comment>
<comment type="similarity">
    <text evidence="10">Belongs to the DEAD box helicase family. DDX55/SPB4 subfamily.</text>
</comment>
<gene>
    <name evidence="18" type="ORF">RDB_LOCUS178695</name>
</gene>
<evidence type="ECO:0000256" key="8">
    <source>
        <dbReference type="ARBA" id="ARBA00022884"/>
    </source>
</evidence>
<dbReference type="InterPro" id="IPR025313">
    <property type="entry name" value="SPB4-like_CTE"/>
</dbReference>
<keyword evidence="6 12" id="KW-0347">Helicase</keyword>
<dbReference type="GO" id="GO:0005730">
    <property type="term" value="C:nucleolus"/>
    <property type="evidence" value="ECO:0007669"/>
    <property type="project" value="UniProtKB-SubCell"/>
</dbReference>
<sequence>MASRSQAPSFAGSWSKLNPTLTPWVQEVISSQGFSQMTPVQASTIPLFMKHKDVVVEAVTGSGKTLAFVVPIIEKLVRRETPLRKNEVGALIISPTRELAAQIHSIFQLFLDAQPPLPQPENALPDDPAPPPTYPPALLLVSGTNSTPAQDTQRFLDTSADIVIGTPGRIEEFLLGRGSNRVNIKELEVLVLDEADRLLDLGFLGSITKILRHLPKQRRTGLFSATMTDALSELVRVGLRNPVRIVVKVENKKRKAGEGTITERRTPATLQNSYVVCRPEEKTLQFLRILSLERETQGSARFIAYFATCACVEYFAKASAFSSLPQLSKTKIYTLHGHLTPAKRASTLAAFAAHPSTPGSPSLLLATDVAARGLDLPDVDAVIQYDPPTDPKQYSHRAGRTARAGRKGRAWALLCEGREQEYVGKWTSFFIDSQFMSIEICMLDFLAVRQIPLKEHPYIYANDESTSQVGVERPPDKDATILFQTIQGTVQKDRDVYDKSMKAFVSFVRAYSKHEASYIFRIKDLDLIGVAKAFGLIRLPKMPELTSREGWIDLDIDWDAIPYLDKTREAQRQVALRTASETAEARRRESEAARGQRLLQKKKNGAWSNNVARAEAREVRKEKKGRKREWLKKQKNAVVEAEAQVEESDESGDDGEGDQDWEELKAEERATKKMKRSNEERPEAMISYDDL</sequence>
<evidence type="ECO:0000256" key="3">
    <source>
        <dbReference type="ARBA" id="ARBA00022552"/>
    </source>
</evidence>
<accession>A0A8H3HH41</accession>
<feature type="compositionally biased region" description="Basic and acidic residues" evidence="14">
    <location>
        <begin position="662"/>
        <end position="683"/>
    </location>
</feature>
<evidence type="ECO:0000256" key="4">
    <source>
        <dbReference type="ARBA" id="ARBA00022741"/>
    </source>
</evidence>
<evidence type="ECO:0000259" key="15">
    <source>
        <dbReference type="PROSITE" id="PS51192"/>
    </source>
</evidence>
<feature type="domain" description="DEAD-box RNA helicase Q" evidence="17">
    <location>
        <begin position="14"/>
        <end position="42"/>
    </location>
</feature>
<evidence type="ECO:0000256" key="5">
    <source>
        <dbReference type="ARBA" id="ARBA00022801"/>
    </source>
</evidence>
<evidence type="ECO:0000256" key="1">
    <source>
        <dbReference type="ARBA" id="ARBA00004604"/>
    </source>
</evidence>
<dbReference type="GO" id="GO:0003724">
    <property type="term" value="F:RNA helicase activity"/>
    <property type="evidence" value="ECO:0007669"/>
    <property type="project" value="UniProtKB-EC"/>
</dbReference>
<dbReference type="InterPro" id="IPR014014">
    <property type="entry name" value="RNA_helicase_DEAD_Q_motif"/>
</dbReference>
<dbReference type="SUPFAM" id="SSF52540">
    <property type="entry name" value="P-loop containing nucleoside triphosphate hydrolases"/>
    <property type="match status" value="2"/>
</dbReference>
<dbReference type="InterPro" id="IPR027417">
    <property type="entry name" value="P-loop_NTPase"/>
</dbReference>